<dbReference type="Proteomes" id="UP000887013">
    <property type="component" value="Unassembled WGS sequence"/>
</dbReference>
<evidence type="ECO:0000313" key="3">
    <source>
        <dbReference type="Proteomes" id="UP000887013"/>
    </source>
</evidence>
<feature type="chain" id="PRO_5036495840" description="Spider venom protein" evidence="1">
    <location>
        <begin position="20"/>
        <end position="111"/>
    </location>
</feature>
<accession>A0A8X6UUP1</accession>
<comment type="caution">
    <text evidence="2">The sequence shown here is derived from an EMBL/GenBank/DDBJ whole genome shotgun (WGS) entry which is preliminary data.</text>
</comment>
<name>A0A8X6UUP1_NEPPI</name>
<dbReference type="AlphaFoldDB" id="A0A8X6UUP1"/>
<evidence type="ECO:0008006" key="4">
    <source>
        <dbReference type="Google" id="ProtNLM"/>
    </source>
</evidence>
<organism evidence="2 3">
    <name type="scientific">Nephila pilipes</name>
    <name type="common">Giant wood spider</name>
    <name type="synonym">Nephila maculata</name>
    <dbReference type="NCBI Taxonomy" id="299642"/>
    <lineage>
        <taxon>Eukaryota</taxon>
        <taxon>Metazoa</taxon>
        <taxon>Ecdysozoa</taxon>
        <taxon>Arthropoda</taxon>
        <taxon>Chelicerata</taxon>
        <taxon>Arachnida</taxon>
        <taxon>Araneae</taxon>
        <taxon>Araneomorphae</taxon>
        <taxon>Entelegynae</taxon>
        <taxon>Araneoidea</taxon>
        <taxon>Nephilidae</taxon>
        <taxon>Nephila</taxon>
    </lineage>
</organism>
<gene>
    <name evidence="2" type="ORF">NPIL_327891</name>
</gene>
<keyword evidence="1" id="KW-0732">Signal</keyword>
<evidence type="ECO:0000313" key="2">
    <source>
        <dbReference type="EMBL" id="GFU45403.1"/>
    </source>
</evidence>
<evidence type="ECO:0000256" key="1">
    <source>
        <dbReference type="SAM" id="SignalP"/>
    </source>
</evidence>
<dbReference type="EMBL" id="BMAW01132841">
    <property type="protein sequence ID" value="GFU45403.1"/>
    <property type="molecule type" value="Genomic_DNA"/>
</dbReference>
<feature type="signal peptide" evidence="1">
    <location>
        <begin position="1"/>
        <end position="19"/>
    </location>
</feature>
<proteinExistence type="predicted"/>
<sequence>MKVFIALLLLGAIVAFSEGQEIEQAKCRNPAYCDIPCYLVPASPCPRCYCPAPYCQDIGRCEAPCSIDYCGPCPVCSCPGNNGNTCNLNCPPPCVGNDQNGQCSCICGGSG</sequence>
<reference evidence="2" key="1">
    <citation type="submission" date="2020-08" db="EMBL/GenBank/DDBJ databases">
        <title>Multicomponent nature underlies the extraordinary mechanical properties of spider dragline silk.</title>
        <authorList>
            <person name="Kono N."/>
            <person name="Nakamura H."/>
            <person name="Mori M."/>
            <person name="Yoshida Y."/>
            <person name="Ohtoshi R."/>
            <person name="Malay A.D."/>
            <person name="Moran D.A.P."/>
            <person name="Tomita M."/>
            <person name="Numata K."/>
            <person name="Arakawa K."/>
        </authorList>
    </citation>
    <scope>NUCLEOTIDE SEQUENCE</scope>
</reference>
<protein>
    <recommendedName>
        <fullName evidence="4">Spider venom protein</fullName>
    </recommendedName>
</protein>
<keyword evidence="3" id="KW-1185">Reference proteome</keyword>